<dbReference type="EMBL" id="FQVW01000011">
    <property type="protein sequence ID" value="SHF97349.1"/>
    <property type="molecule type" value="Genomic_DNA"/>
</dbReference>
<dbReference type="RefSeq" id="WP_072889340.1">
    <property type="nucleotide sequence ID" value="NZ_FQVW01000011.1"/>
</dbReference>
<keyword evidence="1" id="KW-0472">Membrane</keyword>
<protein>
    <submittedName>
        <fullName evidence="3">Two-component signal transduction system YycFG, regulatory protein YycI</fullName>
    </submittedName>
</protein>
<dbReference type="Pfam" id="PF09648">
    <property type="entry name" value="YycI"/>
    <property type="match status" value="1"/>
</dbReference>
<reference evidence="3 4" key="1">
    <citation type="submission" date="2016-11" db="EMBL/GenBank/DDBJ databases">
        <authorList>
            <person name="Jaros S."/>
            <person name="Januszkiewicz K."/>
            <person name="Wedrychowicz H."/>
        </authorList>
    </citation>
    <scope>NUCLEOTIDE SEQUENCE [LARGE SCALE GENOMIC DNA]</scope>
    <source>
        <strain evidence="3 4">IBRC-M 10683</strain>
    </source>
</reference>
<keyword evidence="1" id="KW-0812">Transmembrane</keyword>
<accession>A0A1M5G0V5</accession>
<feature type="transmembrane region" description="Helical" evidence="1">
    <location>
        <begin position="6"/>
        <end position="27"/>
    </location>
</feature>
<keyword evidence="1" id="KW-1133">Transmembrane helix</keyword>
<dbReference type="InterPro" id="IPR018604">
    <property type="entry name" value="YycI-like"/>
</dbReference>
<dbReference type="OrthoDB" id="2388036at2"/>
<feature type="domain" description="Regulatory protein YycH-like" evidence="2">
    <location>
        <begin position="42"/>
        <end position="255"/>
    </location>
</feature>
<evidence type="ECO:0000256" key="1">
    <source>
        <dbReference type="SAM" id="Phobius"/>
    </source>
</evidence>
<dbReference type="Proteomes" id="UP000183988">
    <property type="component" value="Unassembled WGS sequence"/>
</dbReference>
<dbReference type="Gene3D" id="3.30.310.160">
    <property type="entry name" value="YycH protein, domain 2"/>
    <property type="match status" value="1"/>
</dbReference>
<dbReference type="InterPro" id="IPR042274">
    <property type="entry name" value="YycH/YycI_2"/>
</dbReference>
<organism evidence="3 4">
    <name type="scientific">Ornithinibacillus halophilus</name>
    <dbReference type="NCBI Taxonomy" id="930117"/>
    <lineage>
        <taxon>Bacteria</taxon>
        <taxon>Bacillati</taxon>
        <taxon>Bacillota</taxon>
        <taxon>Bacilli</taxon>
        <taxon>Bacillales</taxon>
        <taxon>Bacillaceae</taxon>
        <taxon>Ornithinibacillus</taxon>
    </lineage>
</organism>
<proteinExistence type="predicted"/>
<keyword evidence="4" id="KW-1185">Reference proteome</keyword>
<dbReference type="AlphaFoldDB" id="A0A1M5G0V5"/>
<evidence type="ECO:0000313" key="4">
    <source>
        <dbReference type="Proteomes" id="UP000183988"/>
    </source>
</evidence>
<dbReference type="GO" id="GO:0016020">
    <property type="term" value="C:membrane"/>
    <property type="evidence" value="ECO:0007669"/>
    <property type="project" value="InterPro"/>
</dbReference>
<sequence>MHWGQIKTLFILCFLLLDIYLLYLVMVKQEEADIDTKTNPEVSIEQQLESENIVIDTELPKDPDDEAFISINQRRFSEDDLEQIEKLNNQQTKVVEDKFIISIFEEPVALPEDPGEDIISSIVQNNVVYPTEYEFDSWNKDLNVLVFFQKKNDRPVYFNQNGMILVFLDNENKMIGYTQSMLGEPSVRNDKKPLIKPIRAIKVLYDNLQLGWGETVTDIEMGYHMMLPLDNGVHVLVPTWKVTVDENKNRYVNAVERFVFPVNDNEMLIDAIETTIERVRLIEDEAELKMDLIQWLNSKIQEIESE</sequence>
<evidence type="ECO:0000313" key="3">
    <source>
        <dbReference type="EMBL" id="SHF97349.1"/>
    </source>
</evidence>
<gene>
    <name evidence="3" type="ORF">SAMN05216225_101118</name>
</gene>
<evidence type="ECO:0000259" key="2">
    <source>
        <dbReference type="Pfam" id="PF09648"/>
    </source>
</evidence>
<dbReference type="STRING" id="930117.SAMN05216225_101118"/>
<name>A0A1M5G0V5_9BACI</name>